<accession>A0AAN8ZZZ2</accession>
<name>A0AAN8ZZZ2_HALRR</name>
<dbReference type="AlphaFoldDB" id="A0AAN8ZZZ2"/>
<keyword evidence="3" id="KW-1185">Reference proteome</keyword>
<organism evidence="2 3">
    <name type="scientific">Halocaridina rubra</name>
    <name type="common">Hawaiian red shrimp</name>
    <dbReference type="NCBI Taxonomy" id="373956"/>
    <lineage>
        <taxon>Eukaryota</taxon>
        <taxon>Metazoa</taxon>
        <taxon>Ecdysozoa</taxon>
        <taxon>Arthropoda</taxon>
        <taxon>Crustacea</taxon>
        <taxon>Multicrustacea</taxon>
        <taxon>Malacostraca</taxon>
        <taxon>Eumalacostraca</taxon>
        <taxon>Eucarida</taxon>
        <taxon>Decapoda</taxon>
        <taxon>Pleocyemata</taxon>
        <taxon>Caridea</taxon>
        <taxon>Atyoidea</taxon>
        <taxon>Atyidae</taxon>
        <taxon>Halocaridina</taxon>
    </lineage>
</organism>
<protein>
    <submittedName>
        <fullName evidence="2">Uncharacterized protein</fullName>
    </submittedName>
</protein>
<comment type="caution">
    <text evidence="2">The sequence shown here is derived from an EMBL/GenBank/DDBJ whole genome shotgun (WGS) entry which is preliminary data.</text>
</comment>
<evidence type="ECO:0000313" key="2">
    <source>
        <dbReference type="EMBL" id="KAK7067165.1"/>
    </source>
</evidence>
<dbReference type="EMBL" id="JAXCGZ010018910">
    <property type="protein sequence ID" value="KAK7067165.1"/>
    <property type="molecule type" value="Genomic_DNA"/>
</dbReference>
<feature type="non-terminal residue" evidence="2">
    <location>
        <position position="1"/>
    </location>
</feature>
<feature type="region of interest" description="Disordered" evidence="1">
    <location>
        <begin position="1"/>
        <end position="38"/>
    </location>
</feature>
<evidence type="ECO:0000313" key="3">
    <source>
        <dbReference type="Proteomes" id="UP001381693"/>
    </source>
</evidence>
<proteinExistence type="predicted"/>
<dbReference type="Proteomes" id="UP001381693">
    <property type="component" value="Unassembled WGS sequence"/>
</dbReference>
<sequence length="130" mass="14363">INLKSFKSIHALPKGQEASGKPQTKREDKKGNVSSKYARASGRSMKDLLDYDLTSFCYLFDDLGLLAKGSKSTLINEVAKKHAIYDAKVLDYSKNMRVGYIVKVMASARKITTKVFTNFGDFAGAIVDCI</sequence>
<gene>
    <name evidence="2" type="ORF">SK128_022372</name>
</gene>
<evidence type="ECO:0000256" key="1">
    <source>
        <dbReference type="SAM" id="MobiDB-lite"/>
    </source>
</evidence>
<reference evidence="2 3" key="1">
    <citation type="submission" date="2023-11" db="EMBL/GenBank/DDBJ databases">
        <title>Halocaridina rubra genome assembly.</title>
        <authorList>
            <person name="Smith C."/>
        </authorList>
    </citation>
    <scope>NUCLEOTIDE SEQUENCE [LARGE SCALE GENOMIC DNA]</scope>
    <source>
        <strain evidence="2">EP-1</strain>
        <tissue evidence="2">Whole</tissue>
    </source>
</reference>